<keyword evidence="3" id="KW-1185">Reference proteome</keyword>
<evidence type="ECO:0000313" key="2">
    <source>
        <dbReference type="EMBL" id="AEK08163.1"/>
    </source>
</evidence>
<reference evidence="2 3" key="1">
    <citation type="journal article" date="2012" name="J. Virol.">
        <title>Complete Genome Sequences of 138 Mycobacteriophages.</title>
        <authorList>
            <consortium name="the Science Education Alliance Phage Hunters Advancing Genomics and Evolutionary Science Program"/>
            <consortium name="the KwaZulu-Natal Research Institute for Tuberculosis and HIV Mycobacterial Genetics Course Students"/>
            <consortium name="the Phage Hunters Integrating Research and Education Program"/>
            <person name="Hatfull G.F."/>
        </authorList>
    </citation>
    <scope>NUCLEOTIDE SEQUENCE [LARGE SCALE GENOMIC DNA]</scope>
    <source>
        <strain evidence="2">Baka</strain>
    </source>
</reference>
<organism evidence="2 3">
    <name type="scientific">Mycobacterium phage Baka</name>
    <dbReference type="NCBI Taxonomy" id="2902882"/>
    <lineage>
        <taxon>Viruses</taxon>
        <taxon>Duplodnaviria</taxon>
        <taxon>Heunggongvirae</taxon>
        <taxon>Uroviricota</taxon>
        <taxon>Caudoviricetes</taxon>
        <taxon>Omegavirus</taxon>
        <taxon>Omegavirus baka</taxon>
    </lineage>
</organism>
<feature type="region of interest" description="Disordered" evidence="1">
    <location>
        <begin position="95"/>
        <end position="124"/>
    </location>
</feature>
<evidence type="ECO:0000256" key="1">
    <source>
        <dbReference type="SAM" id="MobiDB-lite"/>
    </source>
</evidence>
<dbReference type="GeneID" id="40233013"/>
<dbReference type="RefSeq" id="YP_009636277.1">
    <property type="nucleotide sequence ID" value="NC_042316.1"/>
</dbReference>
<sequence length="124" mass="14145">MRTGPREVSAPSRGFSVPIYQEVGPMRGFDKYQQALLAGLWALCDAQPPEKQELRRLLNPRTTVTSEAHVVMATRAAEDFHHNIRKGLTELSRSTQKYPRYAFDKDRRGTGVPNHRKVRVNDGR</sequence>
<proteinExistence type="predicted"/>
<dbReference type="EMBL" id="JF937090">
    <property type="protein sequence ID" value="AEK08163.1"/>
    <property type="molecule type" value="Genomic_DNA"/>
</dbReference>
<protein>
    <submittedName>
        <fullName evidence="2">Uncharacterized protein</fullName>
    </submittedName>
</protein>
<name>G1D064_9CAUD</name>
<gene>
    <name evidence="2" type="primary">106</name>
    <name evidence="2" type="ORF">PBI_BAKA_106</name>
</gene>
<accession>G1D064</accession>
<evidence type="ECO:0000313" key="3">
    <source>
        <dbReference type="Proteomes" id="UP000008404"/>
    </source>
</evidence>
<dbReference type="Proteomes" id="UP000008404">
    <property type="component" value="Segment"/>
</dbReference>
<dbReference type="KEGG" id="vg:40233013"/>